<dbReference type="Gene3D" id="3.30.530.20">
    <property type="match status" value="1"/>
</dbReference>
<feature type="region of interest" description="Disordered" evidence="1">
    <location>
        <begin position="1"/>
        <end position="40"/>
    </location>
</feature>
<feature type="compositionally biased region" description="Basic and acidic residues" evidence="1">
    <location>
        <begin position="1"/>
        <end position="15"/>
    </location>
</feature>
<evidence type="ECO:0000256" key="1">
    <source>
        <dbReference type="SAM" id="MobiDB-lite"/>
    </source>
</evidence>
<comment type="caution">
    <text evidence="2">The sequence shown here is derived from an EMBL/GenBank/DDBJ whole genome shotgun (WGS) entry which is preliminary data.</text>
</comment>
<dbReference type="EMBL" id="BAABGF010000056">
    <property type="protein sequence ID" value="GAA4297836.1"/>
    <property type="molecule type" value="Genomic_DNA"/>
</dbReference>
<dbReference type="CDD" id="cd07819">
    <property type="entry name" value="SRPBCC_2"/>
    <property type="match status" value="1"/>
</dbReference>
<gene>
    <name evidence="2" type="ORF">GCM10023161_50120</name>
</gene>
<organism evidence="2 3">
    <name type="scientific">Mycobacterium paraffinicum</name>
    <dbReference type="NCBI Taxonomy" id="53378"/>
    <lineage>
        <taxon>Bacteria</taxon>
        <taxon>Bacillati</taxon>
        <taxon>Actinomycetota</taxon>
        <taxon>Actinomycetes</taxon>
        <taxon>Mycobacteriales</taxon>
        <taxon>Mycobacteriaceae</taxon>
        <taxon>Mycobacterium</taxon>
    </lineage>
</organism>
<dbReference type="PANTHER" id="PTHR39683:SF4">
    <property type="entry name" value="COENZYME Q-BINDING PROTEIN COQ10 START DOMAIN-CONTAINING PROTEIN"/>
    <property type="match status" value="1"/>
</dbReference>
<reference evidence="3" key="1">
    <citation type="journal article" date="2019" name="Int. J. Syst. Evol. Microbiol.">
        <title>The Global Catalogue of Microorganisms (GCM) 10K type strain sequencing project: providing services to taxonomists for standard genome sequencing and annotation.</title>
        <authorList>
            <consortium name="The Broad Institute Genomics Platform"/>
            <consortium name="The Broad Institute Genome Sequencing Center for Infectious Disease"/>
            <person name="Wu L."/>
            <person name="Ma J."/>
        </authorList>
    </citation>
    <scope>NUCLEOTIDE SEQUENCE [LARGE SCALE GENOMIC DNA]</scope>
    <source>
        <strain evidence="3">JCM 17782</strain>
    </source>
</reference>
<sequence>MRGEYRFGPKARGLDPQESFPAGGVDRSRERGQHQVAEKTSQTIYIDADPSTVMGVIADIDSYPQWISEYREAEVQEKDADGYPKVARVVLDAAVLKDTMVISYQWPKDRQSVSWTLVSSSLLRSLEGTYRLAPKGSGTEVTYELSVDLAVPMIGLLKRKAERRLTDTALKDLKKRVEG</sequence>
<evidence type="ECO:0000313" key="2">
    <source>
        <dbReference type="EMBL" id="GAA4297836.1"/>
    </source>
</evidence>
<feature type="compositionally biased region" description="Basic and acidic residues" evidence="1">
    <location>
        <begin position="26"/>
        <end position="37"/>
    </location>
</feature>
<dbReference type="Pfam" id="PF10604">
    <property type="entry name" value="Polyketide_cyc2"/>
    <property type="match status" value="1"/>
</dbReference>
<protein>
    <submittedName>
        <fullName evidence="2">SRPBCC family protein</fullName>
    </submittedName>
</protein>
<proteinExistence type="predicted"/>
<keyword evidence="3" id="KW-1185">Reference proteome</keyword>
<accession>A0ABP8F935</accession>
<dbReference type="InterPro" id="IPR023393">
    <property type="entry name" value="START-like_dom_sf"/>
</dbReference>
<dbReference type="InterPro" id="IPR019587">
    <property type="entry name" value="Polyketide_cyclase/dehydratase"/>
</dbReference>
<dbReference type="SUPFAM" id="SSF55961">
    <property type="entry name" value="Bet v1-like"/>
    <property type="match status" value="1"/>
</dbReference>
<evidence type="ECO:0000313" key="3">
    <source>
        <dbReference type="Proteomes" id="UP001501417"/>
    </source>
</evidence>
<name>A0ABP8F935_9MYCO</name>
<dbReference type="Proteomes" id="UP001501417">
    <property type="component" value="Unassembled WGS sequence"/>
</dbReference>
<dbReference type="PANTHER" id="PTHR39683">
    <property type="entry name" value="CONSERVED PROTEIN TB16.3"/>
    <property type="match status" value="1"/>
</dbReference>